<sequence>MPRPPLARRASSLLRRGAVRALSAPLEGGEVELRLRAAMALAGRQTTHPWRFALNELLLRHGVRSYVAKRTGRRIVLRHPMSDAWVVHEVLERGAYAPPPEVAAAVRGLGRPPRVLDLGAHVGTTTLLLLETWPDASITAVEPNPHNARLLRRMIELNDLGDRVDLREVAVGVAPGEVRIAGFSILSHVERDEFETTDLWPFLRRIHGEPQAADVPRIDAFDVLADADVVKLDIEGAEWEILADPRLRDAAPRAIVLEFHWQSCPGDDAATEAARLLREAGFETGPPFDEHDGVGMLWAWRPAA</sequence>
<dbReference type="PANTHER" id="PTHR34203">
    <property type="entry name" value="METHYLTRANSFERASE, FKBM FAMILY PROTEIN"/>
    <property type="match status" value="1"/>
</dbReference>
<keyword evidence="2" id="KW-0489">Methyltransferase</keyword>
<dbReference type="EMBL" id="JAXAVX010000015">
    <property type="protein sequence ID" value="MDX8153496.1"/>
    <property type="molecule type" value="Genomic_DNA"/>
</dbReference>
<dbReference type="GO" id="GO:0008168">
    <property type="term" value="F:methyltransferase activity"/>
    <property type="evidence" value="ECO:0007669"/>
    <property type="project" value="UniProtKB-KW"/>
</dbReference>
<dbReference type="InterPro" id="IPR052514">
    <property type="entry name" value="SAM-dependent_MTase"/>
</dbReference>
<evidence type="ECO:0000313" key="3">
    <source>
        <dbReference type="Proteomes" id="UP001277761"/>
    </source>
</evidence>
<dbReference type="Proteomes" id="UP001277761">
    <property type="component" value="Unassembled WGS sequence"/>
</dbReference>
<accession>A0ABU4VRA9</accession>
<evidence type="ECO:0000313" key="2">
    <source>
        <dbReference type="EMBL" id="MDX8153496.1"/>
    </source>
</evidence>
<evidence type="ECO:0000259" key="1">
    <source>
        <dbReference type="Pfam" id="PF05050"/>
    </source>
</evidence>
<organism evidence="2 3">
    <name type="scientific">Patulibacter brassicae</name>
    <dbReference type="NCBI Taxonomy" id="1705717"/>
    <lineage>
        <taxon>Bacteria</taxon>
        <taxon>Bacillati</taxon>
        <taxon>Actinomycetota</taxon>
        <taxon>Thermoleophilia</taxon>
        <taxon>Solirubrobacterales</taxon>
        <taxon>Patulibacteraceae</taxon>
        <taxon>Patulibacter</taxon>
    </lineage>
</organism>
<dbReference type="RefSeq" id="WP_319955646.1">
    <property type="nucleotide sequence ID" value="NZ_JAXAVX010000015.1"/>
</dbReference>
<dbReference type="InterPro" id="IPR029063">
    <property type="entry name" value="SAM-dependent_MTases_sf"/>
</dbReference>
<keyword evidence="3" id="KW-1185">Reference proteome</keyword>
<dbReference type="Pfam" id="PF05050">
    <property type="entry name" value="Methyltransf_21"/>
    <property type="match status" value="1"/>
</dbReference>
<feature type="domain" description="Methyltransferase FkbM" evidence="1">
    <location>
        <begin position="117"/>
        <end position="283"/>
    </location>
</feature>
<comment type="caution">
    <text evidence="2">The sequence shown here is derived from an EMBL/GenBank/DDBJ whole genome shotgun (WGS) entry which is preliminary data.</text>
</comment>
<dbReference type="Gene3D" id="3.40.50.150">
    <property type="entry name" value="Vaccinia Virus protein VP39"/>
    <property type="match status" value="1"/>
</dbReference>
<name>A0ABU4VRA9_9ACTN</name>
<dbReference type="SUPFAM" id="SSF53335">
    <property type="entry name" value="S-adenosyl-L-methionine-dependent methyltransferases"/>
    <property type="match status" value="1"/>
</dbReference>
<dbReference type="GO" id="GO:0032259">
    <property type="term" value="P:methylation"/>
    <property type="evidence" value="ECO:0007669"/>
    <property type="project" value="UniProtKB-KW"/>
</dbReference>
<proteinExistence type="predicted"/>
<keyword evidence="2" id="KW-0808">Transferase</keyword>
<reference evidence="2 3" key="1">
    <citation type="submission" date="2023-11" db="EMBL/GenBank/DDBJ databases">
        <authorList>
            <person name="Xu M."/>
            <person name="Jiang T."/>
        </authorList>
    </citation>
    <scope>NUCLEOTIDE SEQUENCE [LARGE SCALE GENOMIC DNA]</scope>
    <source>
        <strain evidence="2 3">SD</strain>
    </source>
</reference>
<dbReference type="NCBIfam" id="TIGR01444">
    <property type="entry name" value="fkbM_fam"/>
    <property type="match status" value="1"/>
</dbReference>
<protein>
    <submittedName>
        <fullName evidence="2">FkbM family methyltransferase</fullName>
    </submittedName>
</protein>
<gene>
    <name evidence="2" type="ORF">SK069_17995</name>
</gene>
<dbReference type="PANTHER" id="PTHR34203:SF15">
    <property type="entry name" value="SLL1173 PROTEIN"/>
    <property type="match status" value="1"/>
</dbReference>
<dbReference type="InterPro" id="IPR006342">
    <property type="entry name" value="FkbM_mtfrase"/>
</dbReference>